<dbReference type="PRINTS" id="PR00413">
    <property type="entry name" value="HADHALOGNASE"/>
</dbReference>
<dbReference type="Proteomes" id="UP000030011">
    <property type="component" value="Unassembled WGS sequence"/>
</dbReference>
<keyword evidence="2" id="KW-0378">Hydrolase</keyword>
<dbReference type="PANTHER" id="PTHR46470">
    <property type="entry name" value="N-ACYLNEURAMINATE-9-PHOSPHATASE"/>
    <property type="match status" value="1"/>
</dbReference>
<sequence length="243" mass="26421">MTFAGVLLDADDTLYDTRAAMHRAGAEVAHRLWPHADPARLEFVGVRFRDDPEGWFAAYTRGELDFDDMRTRRIDEIGRWLGSEEVVEPARFFALYEPAFHEALEAFDDVHPTVAALRESGRAVGILTNSSADYTDTKLAASGLDGVFDVICSRDTLGFGKPDPRAFHEACRRLGTDPSETLYVGDDLHTDPLGANGAGMPAAWLVRDGHVAEADRKVVSAHGIPVVSGLAEVADLGAGEGRR</sequence>
<dbReference type="NCBIfam" id="TIGR01549">
    <property type="entry name" value="HAD-SF-IA-v1"/>
    <property type="match status" value="1"/>
</dbReference>
<dbReference type="SFLD" id="SFLDS00003">
    <property type="entry name" value="Haloacid_Dehalogenase"/>
    <property type="match status" value="1"/>
</dbReference>
<comment type="caution">
    <text evidence="4">The sequence shown here is derived from an EMBL/GenBank/DDBJ whole genome shotgun (WGS) entry which is preliminary data.</text>
</comment>
<dbReference type="InterPro" id="IPR023214">
    <property type="entry name" value="HAD_sf"/>
</dbReference>
<dbReference type="EMBL" id="AVPK01000008">
    <property type="protein sequence ID" value="KGN36697.1"/>
    <property type="molecule type" value="Genomic_DNA"/>
</dbReference>
<dbReference type="GO" id="GO:0044281">
    <property type="term" value="P:small molecule metabolic process"/>
    <property type="evidence" value="ECO:0007669"/>
    <property type="project" value="UniProtKB-ARBA"/>
</dbReference>
<protein>
    <submittedName>
        <fullName evidence="4">Haloacid dehalogenase</fullName>
    </submittedName>
</protein>
<evidence type="ECO:0000256" key="2">
    <source>
        <dbReference type="ARBA" id="ARBA00022801"/>
    </source>
</evidence>
<dbReference type="RefSeq" id="WP_035906063.1">
    <property type="nucleotide sequence ID" value="NZ_AVPK01000008.1"/>
</dbReference>
<dbReference type="InterPro" id="IPR036412">
    <property type="entry name" value="HAD-like_sf"/>
</dbReference>
<dbReference type="AlphaFoldDB" id="A0A0A0JKW1"/>
<evidence type="ECO:0000313" key="4">
    <source>
        <dbReference type="EMBL" id="KGN36697.1"/>
    </source>
</evidence>
<dbReference type="InterPro" id="IPR006549">
    <property type="entry name" value="HAD-SF_hydro_IIIA"/>
</dbReference>
<reference evidence="4 5" key="1">
    <citation type="submission" date="2013-08" db="EMBL/GenBank/DDBJ databases">
        <title>The genome sequence of Knoellia subterranea.</title>
        <authorList>
            <person name="Zhu W."/>
            <person name="Wang G."/>
        </authorList>
    </citation>
    <scope>NUCLEOTIDE SEQUENCE [LARGE SCALE GENOMIC DNA]</scope>
    <source>
        <strain evidence="4 5">KCTC 19937</strain>
    </source>
</reference>
<dbReference type="STRING" id="1385521.N803_16845"/>
<dbReference type="NCBIfam" id="TIGR01509">
    <property type="entry name" value="HAD-SF-IA-v3"/>
    <property type="match status" value="1"/>
</dbReference>
<accession>A0A0A0JKW1</accession>
<evidence type="ECO:0000313" key="5">
    <source>
        <dbReference type="Proteomes" id="UP000030011"/>
    </source>
</evidence>
<dbReference type="PANTHER" id="PTHR46470:SF4">
    <property type="entry name" value="5-AMINO-6-(5-PHOSPHO-D-RIBITYLAMINO)URACIL PHOSPHATASE YIGB"/>
    <property type="match status" value="1"/>
</dbReference>
<keyword evidence="3" id="KW-0460">Magnesium</keyword>
<comment type="cofactor">
    <cofactor evidence="1">
        <name>Mg(2+)</name>
        <dbReference type="ChEBI" id="CHEBI:18420"/>
    </cofactor>
</comment>
<dbReference type="NCBIfam" id="TIGR01662">
    <property type="entry name" value="HAD-SF-IIIA"/>
    <property type="match status" value="1"/>
</dbReference>
<gene>
    <name evidence="4" type="ORF">N803_16845</name>
</gene>
<keyword evidence="5" id="KW-1185">Reference proteome</keyword>
<dbReference type="OrthoDB" id="9810501at2"/>
<dbReference type="SUPFAM" id="SSF56784">
    <property type="entry name" value="HAD-like"/>
    <property type="match status" value="1"/>
</dbReference>
<dbReference type="Gene3D" id="3.40.50.1000">
    <property type="entry name" value="HAD superfamily/HAD-like"/>
    <property type="match status" value="1"/>
</dbReference>
<dbReference type="eggNOG" id="COG1011">
    <property type="taxonomic scope" value="Bacteria"/>
</dbReference>
<name>A0A0A0JKW1_9MICO</name>
<dbReference type="InterPro" id="IPR051400">
    <property type="entry name" value="HAD-like_hydrolase"/>
</dbReference>
<evidence type="ECO:0000256" key="3">
    <source>
        <dbReference type="ARBA" id="ARBA00022842"/>
    </source>
</evidence>
<dbReference type="Gene3D" id="1.20.120.1600">
    <property type="match status" value="1"/>
</dbReference>
<dbReference type="InterPro" id="IPR006439">
    <property type="entry name" value="HAD-SF_hydro_IA"/>
</dbReference>
<dbReference type="Pfam" id="PF00702">
    <property type="entry name" value="Hydrolase"/>
    <property type="match status" value="1"/>
</dbReference>
<organism evidence="4 5">
    <name type="scientific">Knoellia subterranea KCTC 19937</name>
    <dbReference type="NCBI Taxonomy" id="1385521"/>
    <lineage>
        <taxon>Bacteria</taxon>
        <taxon>Bacillati</taxon>
        <taxon>Actinomycetota</taxon>
        <taxon>Actinomycetes</taxon>
        <taxon>Micrococcales</taxon>
        <taxon>Intrasporangiaceae</taxon>
        <taxon>Knoellia</taxon>
    </lineage>
</organism>
<proteinExistence type="predicted"/>
<dbReference type="SFLD" id="SFLDG01129">
    <property type="entry name" value="C1.5:_HAD__Beta-PGM__Phosphata"/>
    <property type="match status" value="1"/>
</dbReference>
<evidence type="ECO:0000256" key="1">
    <source>
        <dbReference type="ARBA" id="ARBA00001946"/>
    </source>
</evidence>
<dbReference type="GO" id="GO:0016787">
    <property type="term" value="F:hydrolase activity"/>
    <property type="evidence" value="ECO:0007669"/>
    <property type="project" value="UniProtKB-KW"/>
</dbReference>